<dbReference type="InterPro" id="IPR023352">
    <property type="entry name" value="MAPEG-like_dom_sf"/>
</dbReference>
<name>A0A2A5AWF4_9GAMM</name>
<keyword evidence="4 5" id="KW-0472">Membrane</keyword>
<evidence type="ECO:0000256" key="3">
    <source>
        <dbReference type="ARBA" id="ARBA00022989"/>
    </source>
</evidence>
<feature type="transmembrane region" description="Helical" evidence="5">
    <location>
        <begin position="69"/>
        <end position="96"/>
    </location>
</feature>
<accession>A0A2A5AWF4</accession>
<dbReference type="Gene3D" id="1.20.120.550">
    <property type="entry name" value="Membrane associated eicosanoid/glutathione metabolism-like domain"/>
    <property type="match status" value="1"/>
</dbReference>
<evidence type="ECO:0000256" key="4">
    <source>
        <dbReference type="ARBA" id="ARBA00023136"/>
    </source>
</evidence>
<reference evidence="7" key="1">
    <citation type="submission" date="2017-08" db="EMBL/GenBank/DDBJ databases">
        <title>A dynamic microbial community with high functional redundancy inhabits the cold, oxic subseafloor aquifer.</title>
        <authorList>
            <person name="Tully B.J."/>
            <person name="Wheat C.G."/>
            <person name="Glazer B.T."/>
            <person name="Huber J.A."/>
        </authorList>
    </citation>
    <scope>NUCLEOTIDE SEQUENCE [LARGE SCALE GENOMIC DNA]</scope>
</reference>
<dbReference type="Proteomes" id="UP000218327">
    <property type="component" value="Unassembled WGS sequence"/>
</dbReference>
<evidence type="ECO:0000313" key="6">
    <source>
        <dbReference type="EMBL" id="PCJ23654.1"/>
    </source>
</evidence>
<evidence type="ECO:0008006" key="8">
    <source>
        <dbReference type="Google" id="ProtNLM"/>
    </source>
</evidence>
<dbReference type="Pfam" id="PF01124">
    <property type="entry name" value="MAPEG"/>
    <property type="match status" value="1"/>
</dbReference>
<gene>
    <name evidence="6" type="ORF">COA96_11310</name>
</gene>
<feature type="transmembrane region" description="Helical" evidence="5">
    <location>
        <begin position="6"/>
        <end position="24"/>
    </location>
</feature>
<keyword evidence="2 5" id="KW-0812">Transmembrane</keyword>
<comment type="subcellular location">
    <subcellularLocation>
        <location evidence="1">Membrane</location>
    </subcellularLocation>
</comment>
<dbReference type="AlphaFoldDB" id="A0A2A5AWF4"/>
<dbReference type="SUPFAM" id="SSF161084">
    <property type="entry name" value="MAPEG domain-like"/>
    <property type="match status" value="1"/>
</dbReference>
<evidence type="ECO:0000313" key="7">
    <source>
        <dbReference type="Proteomes" id="UP000218327"/>
    </source>
</evidence>
<evidence type="ECO:0000256" key="5">
    <source>
        <dbReference type="SAM" id="Phobius"/>
    </source>
</evidence>
<dbReference type="GO" id="GO:0016020">
    <property type="term" value="C:membrane"/>
    <property type="evidence" value="ECO:0007669"/>
    <property type="project" value="UniProtKB-SubCell"/>
</dbReference>
<evidence type="ECO:0000256" key="2">
    <source>
        <dbReference type="ARBA" id="ARBA00022692"/>
    </source>
</evidence>
<organism evidence="6 7">
    <name type="scientific">SAR86 cluster bacterium</name>
    <dbReference type="NCBI Taxonomy" id="2030880"/>
    <lineage>
        <taxon>Bacteria</taxon>
        <taxon>Pseudomonadati</taxon>
        <taxon>Pseudomonadota</taxon>
        <taxon>Gammaproteobacteria</taxon>
        <taxon>SAR86 cluster</taxon>
    </lineage>
</organism>
<sequence>MNSDLIFLPVLAHIYLIFMVYIYLGVVKTRAVKEGAVDRQKASLNPNAWPEYVVKVSNNLANQFESPTLFYVLTVLYYLTNNVSIILIAIMSFYVLSRYLHAYIHVTSNYVPFRFQLFRVGVLTLLALTLWLTFKFLGH</sequence>
<dbReference type="InterPro" id="IPR001129">
    <property type="entry name" value="Membr-assoc_MAPEG"/>
</dbReference>
<keyword evidence="3 5" id="KW-1133">Transmembrane helix</keyword>
<protein>
    <recommendedName>
        <fullName evidence="8">MAPEG family protein</fullName>
    </recommendedName>
</protein>
<feature type="transmembrane region" description="Helical" evidence="5">
    <location>
        <begin position="116"/>
        <end position="134"/>
    </location>
</feature>
<dbReference type="EMBL" id="NVVJ01000036">
    <property type="protein sequence ID" value="PCJ23654.1"/>
    <property type="molecule type" value="Genomic_DNA"/>
</dbReference>
<comment type="caution">
    <text evidence="6">The sequence shown here is derived from an EMBL/GenBank/DDBJ whole genome shotgun (WGS) entry which is preliminary data.</text>
</comment>
<evidence type="ECO:0000256" key="1">
    <source>
        <dbReference type="ARBA" id="ARBA00004370"/>
    </source>
</evidence>
<proteinExistence type="predicted"/>